<dbReference type="PANTHER" id="PTHR43046">
    <property type="entry name" value="GDP-MANNOSE MANNOSYL HYDROLASE"/>
    <property type="match status" value="1"/>
</dbReference>
<keyword evidence="2 4" id="KW-0378">Hydrolase</keyword>
<dbReference type="STRING" id="320771.Cflav_PD1453"/>
<dbReference type="Proteomes" id="UP000003688">
    <property type="component" value="Unassembled WGS sequence"/>
</dbReference>
<dbReference type="Pfam" id="PF00293">
    <property type="entry name" value="NUDIX"/>
    <property type="match status" value="1"/>
</dbReference>
<dbReference type="AlphaFoldDB" id="B9XPM5"/>
<dbReference type="CDD" id="cd18886">
    <property type="entry name" value="NUDIX_MutT_Nudt1"/>
    <property type="match status" value="1"/>
</dbReference>
<evidence type="ECO:0000313" key="4">
    <source>
        <dbReference type="EMBL" id="EEF58253.1"/>
    </source>
</evidence>
<dbReference type="Gene3D" id="3.90.79.10">
    <property type="entry name" value="Nucleoside Triphosphate Pyrophosphohydrolase"/>
    <property type="match status" value="1"/>
</dbReference>
<dbReference type="GO" id="GO:0016787">
    <property type="term" value="F:hydrolase activity"/>
    <property type="evidence" value="ECO:0007669"/>
    <property type="project" value="UniProtKB-KW"/>
</dbReference>
<reference evidence="4 5" key="1">
    <citation type="journal article" date="2011" name="J. Bacteriol.">
        <title>Genome sequence of 'Pedosphaera parvula' Ellin514, an aerobic Verrucomicrobial isolate from pasture soil.</title>
        <authorList>
            <person name="Kant R."/>
            <person name="van Passel M.W."/>
            <person name="Sangwan P."/>
            <person name="Palva A."/>
            <person name="Lucas S."/>
            <person name="Copeland A."/>
            <person name="Lapidus A."/>
            <person name="Glavina Del Rio T."/>
            <person name="Dalin E."/>
            <person name="Tice H."/>
            <person name="Bruce D."/>
            <person name="Goodwin L."/>
            <person name="Pitluck S."/>
            <person name="Chertkov O."/>
            <person name="Larimer F.W."/>
            <person name="Land M.L."/>
            <person name="Hauser L."/>
            <person name="Brettin T.S."/>
            <person name="Detter J.C."/>
            <person name="Han S."/>
            <person name="de Vos W.M."/>
            <person name="Janssen P.H."/>
            <person name="Smidt H."/>
        </authorList>
    </citation>
    <scope>NUCLEOTIDE SEQUENCE [LARGE SCALE GENOMIC DNA]</scope>
    <source>
        <strain evidence="4 5">Ellin514</strain>
    </source>
</reference>
<dbReference type="PANTHER" id="PTHR43046:SF2">
    <property type="entry name" value="8-OXO-DGTP DIPHOSPHATASE-RELATED"/>
    <property type="match status" value="1"/>
</dbReference>
<dbReference type="EMBL" id="ABOX02000047">
    <property type="protein sequence ID" value="EEF58253.1"/>
    <property type="molecule type" value="Genomic_DNA"/>
</dbReference>
<gene>
    <name evidence="4" type="ORF">Cflav_PD1453</name>
</gene>
<proteinExistence type="predicted"/>
<dbReference type="OrthoDB" id="9804563at2"/>
<dbReference type="RefSeq" id="WP_007417761.1">
    <property type="nucleotide sequence ID" value="NZ_ABOX02000047.1"/>
</dbReference>
<dbReference type="InterPro" id="IPR015797">
    <property type="entry name" value="NUDIX_hydrolase-like_dom_sf"/>
</dbReference>
<accession>B9XPM5</accession>
<dbReference type="InterPro" id="IPR000086">
    <property type="entry name" value="NUDIX_hydrolase_dom"/>
</dbReference>
<sequence length="168" mass="19252">MALPYKIATLLYCFNERDEVLLLERAQEPNLGLWSPCGGKLHTEIGESPYACGCREAFEEIGLELKPTDLHLTGIIAEHGYLGQSHWLMFLFEVKPRLKTLPPPHREGAFQFFPREALSSLKMPGTDVEQIWPLFWRHRGGFFAAYCHCHDEGRNHWTIEESIPASKS</sequence>
<dbReference type="PROSITE" id="PS51462">
    <property type="entry name" value="NUDIX"/>
    <property type="match status" value="1"/>
</dbReference>
<organism evidence="4 5">
    <name type="scientific">Pedosphaera parvula (strain Ellin514)</name>
    <dbReference type="NCBI Taxonomy" id="320771"/>
    <lineage>
        <taxon>Bacteria</taxon>
        <taxon>Pseudomonadati</taxon>
        <taxon>Verrucomicrobiota</taxon>
        <taxon>Pedosphaerae</taxon>
        <taxon>Pedosphaerales</taxon>
        <taxon>Pedosphaeraceae</taxon>
        <taxon>Pedosphaera</taxon>
    </lineage>
</organism>
<evidence type="ECO:0000259" key="3">
    <source>
        <dbReference type="PROSITE" id="PS51462"/>
    </source>
</evidence>
<comment type="cofactor">
    <cofactor evidence="1">
        <name>Mg(2+)</name>
        <dbReference type="ChEBI" id="CHEBI:18420"/>
    </cofactor>
</comment>
<evidence type="ECO:0000256" key="2">
    <source>
        <dbReference type="ARBA" id="ARBA00022801"/>
    </source>
</evidence>
<protein>
    <submittedName>
        <fullName evidence="4">NUDIX hydrolase</fullName>
    </submittedName>
</protein>
<evidence type="ECO:0000313" key="5">
    <source>
        <dbReference type="Proteomes" id="UP000003688"/>
    </source>
</evidence>
<name>B9XPM5_PEDPL</name>
<dbReference type="SUPFAM" id="SSF55811">
    <property type="entry name" value="Nudix"/>
    <property type="match status" value="1"/>
</dbReference>
<evidence type="ECO:0000256" key="1">
    <source>
        <dbReference type="ARBA" id="ARBA00001946"/>
    </source>
</evidence>
<keyword evidence="5" id="KW-1185">Reference proteome</keyword>
<feature type="domain" description="Nudix hydrolase" evidence="3">
    <location>
        <begin position="4"/>
        <end position="135"/>
    </location>
</feature>
<comment type="caution">
    <text evidence="4">The sequence shown here is derived from an EMBL/GenBank/DDBJ whole genome shotgun (WGS) entry which is preliminary data.</text>
</comment>